<sequence>MKNRITLTFFTALIFTLSSCNNNQLEEEFHGKDFPMLLSSQSYENVKHTINIGKAQEGNELHMINLNGEFKSPFGLLTTSGYLNFGQWTCPVQEDYFYRKIFDNQPEFAAIAADLDGKDVLIEYEVYGESQKTKIYSPENIDIGFSQDIRYIDKTEDLVITWDVDPNTPFEKCYVAFVSRGVDGIPDEYTRTLVIDEITDDDGEYIFPSSTFSSWPDDLWIDVIVMRGNQKFIEESGTLITVLNYNYTAGRIRD</sequence>
<proteinExistence type="predicted"/>
<dbReference type="Proteomes" id="UP000468650">
    <property type="component" value="Unassembled WGS sequence"/>
</dbReference>
<dbReference type="AlphaFoldDB" id="A0A6N6RIJ7"/>
<evidence type="ECO:0000313" key="1">
    <source>
        <dbReference type="EMBL" id="KAB2810193.1"/>
    </source>
</evidence>
<comment type="caution">
    <text evidence="1">The sequence shown here is derived from an EMBL/GenBank/DDBJ whole genome shotgun (WGS) entry which is preliminary data.</text>
</comment>
<keyword evidence="2" id="KW-1185">Reference proteome</keyword>
<dbReference type="EMBL" id="WBVO01000005">
    <property type="protein sequence ID" value="KAB2810193.1"/>
    <property type="molecule type" value="Genomic_DNA"/>
</dbReference>
<reference evidence="1 2" key="1">
    <citation type="submission" date="2019-09" db="EMBL/GenBank/DDBJ databases">
        <title>Genomes of family Cryomorphaceae.</title>
        <authorList>
            <person name="Bowman J.P."/>
        </authorList>
    </citation>
    <scope>NUCLEOTIDE SEQUENCE [LARGE SCALE GENOMIC DNA]</scope>
    <source>
        <strain evidence="1 2">LMG 25704</strain>
    </source>
</reference>
<evidence type="ECO:0000313" key="2">
    <source>
        <dbReference type="Proteomes" id="UP000468650"/>
    </source>
</evidence>
<accession>A0A6N6RIJ7</accession>
<dbReference type="OrthoDB" id="9798830at2"/>
<dbReference type="RefSeq" id="WP_151667337.1">
    <property type="nucleotide sequence ID" value="NZ_WBVO01000005.1"/>
</dbReference>
<dbReference type="PROSITE" id="PS51257">
    <property type="entry name" value="PROKAR_LIPOPROTEIN"/>
    <property type="match status" value="1"/>
</dbReference>
<organism evidence="1 2">
    <name type="scientific">Phaeocystidibacter luteus</name>
    <dbReference type="NCBI Taxonomy" id="911197"/>
    <lineage>
        <taxon>Bacteria</taxon>
        <taxon>Pseudomonadati</taxon>
        <taxon>Bacteroidota</taxon>
        <taxon>Flavobacteriia</taxon>
        <taxon>Flavobacteriales</taxon>
        <taxon>Phaeocystidibacteraceae</taxon>
        <taxon>Phaeocystidibacter</taxon>
    </lineage>
</organism>
<protein>
    <submittedName>
        <fullName evidence="1">Uncharacterized protein</fullName>
    </submittedName>
</protein>
<gene>
    <name evidence="1" type="ORF">F8C67_08135</name>
</gene>
<name>A0A6N6RIJ7_9FLAO</name>